<feature type="compositionally biased region" description="Basic and acidic residues" evidence="1">
    <location>
        <begin position="1"/>
        <end position="11"/>
    </location>
</feature>
<evidence type="ECO:0000313" key="3">
    <source>
        <dbReference type="Proteomes" id="UP001178507"/>
    </source>
</evidence>
<keyword evidence="3" id="KW-1185">Reference proteome</keyword>
<feature type="region of interest" description="Disordered" evidence="1">
    <location>
        <begin position="1"/>
        <end position="64"/>
    </location>
</feature>
<proteinExistence type="predicted"/>
<evidence type="ECO:0000313" key="2">
    <source>
        <dbReference type="EMBL" id="CAJ1399868.1"/>
    </source>
</evidence>
<organism evidence="2 3">
    <name type="scientific">Effrenium voratum</name>
    <dbReference type="NCBI Taxonomy" id="2562239"/>
    <lineage>
        <taxon>Eukaryota</taxon>
        <taxon>Sar</taxon>
        <taxon>Alveolata</taxon>
        <taxon>Dinophyceae</taxon>
        <taxon>Suessiales</taxon>
        <taxon>Symbiodiniaceae</taxon>
        <taxon>Effrenium</taxon>
    </lineage>
</organism>
<comment type="caution">
    <text evidence="2">The sequence shown here is derived from an EMBL/GenBank/DDBJ whole genome shotgun (WGS) entry which is preliminary data.</text>
</comment>
<protein>
    <submittedName>
        <fullName evidence="2">Uncharacterized protein</fullName>
    </submittedName>
</protein>
<dbReference type="AlphaFoldDB" id="A0AA36J7D6"/>
<evidence type="ECO:0000256" key="1">
    <source>
        <dbReference type="SAM" id="MobiDB-lite"/>
    </source>
</evidence>
<dbReference type="EMBL" id="CAUJNA010003350">
    <property type="protein sequence ID" value="CAJ1399868.1"/>
    <property type="molecule type" value="Genomic_DNA"/>
</dbReference>
<feature type="region of interest" description="Disordered" evidence="1">
    <location>
        <begin position="92"/>
        <end position="120"/>
    </location>
</feature>
<feature type="compositionally biased region" description="Basic and acidic residues" evidence="1">
    <location>
        <begin position="101"/>
        <end position="120"/>
    </location>
</feature>
<accession>A0AA36J7D6</accession>
<dbReference type="Proteomes" id="UP001178507">
    <property type="component" value="Unassembled WGS sequence"/>
</dbReference>
<name>A0AA36J7D6_9DINO</name>
<sequence>MKLPELPKRPAEWGGELPEDPILSSQLPPLAGRDKVSKAFSSADSGERSAGSRKSPQTVPAAPELCKGEAQKIQLGARQQRQYNILAALGIEKQKRSHPPGGDEHEIEPASKRRKEEEKGAMQLFQQLASRMWKPRRNSVVEGIVEERSQGRLQVGAEPSSFEVRLKTSSGKVKVCFDGPAARAFHRSLGLQRGGRIRIQGYNSQVRDGVEELQLKEVHPGLSVKVVATATMCQSEEVLQVRDLQGHLRKVQTGEAKAVVSVEAIARSIGKLEHQELAMQPGEFAATRTIELQCLYSESACLWRLWDAQAEDLADCWQGKHIIIHGTRVRQSNGPELTGCVSVKPAS</sequence>
<reference evidence="2" key="1">
    <citation type="submission" date="2023-08" db="EMBL/GenBank/DDBJ databases">
        <authorList>
            <person name="Chen Y."/>
            <person name="Shah S."/>
            <person name="Dougan E. K."/>
            <person name="Thang M."/>
            <person name="Chan C."/>
        </authorList>
    </citation>
    <scope>NUCLEOTIDE SEQUENCE</scope>
</reference>
<gene>
    <name evidence="2" type="ORF">EVOR1521_LOCUS23328</name>
</gene>